<comment type="similarity">
    <text evidence="7">Belongs to the class I-like SAM-binding methyltransferase superfamily. rRNA adenine N(6)-methyltransferase family. RsmA subfamily.</text>
</comment>
<keyword evidence="2 7" id="KW-0698">rRNA processing</keyword>
<keyword evidence="6 7" id="KW-0694">RNA-binding</keyword>
<keyword evidence="1 7" id="KW-0963">Cytoplasm</keyword>
<dbReference type="PROSITE" id="PS01131">
    <property type="entry name" value="RRNA_A_DIMETH"/>
    <property type="match status" value="1"/>
</dbReference>
<evidence type="ECO:0000313" key="10">
    <source>
        <dbReference type="EMBL" id="UVD81615.1"/>
    </source>
</evidence>
<dbReference type="CDD" id="cd02440">
    <property type="entry name" value="AdoMet_MTases"/>
    <property type="match status" value="1"/>
</dbReference>
<comment type="subcellular location">
    <subcellularLocation>
        <location evidence="7">Cytoplasm</location>
    </subcellularLocation>
</comment>
<dbReference type="InterPro" id="IPR020598">
    <property type="entry name" value="rRNA_Ade_methylase_Trfase_N"/>
</dbReference>
<dbReference type="Pfam" id="PF00398">
    <property type="entry name" value="RrnaAD"/>
    <property type="match status" value="1"/>
</dbReference>
<feature type="domain" description="Ribosomal RNA adenine methylase transferase N-terminal" evidence="9">
    <location>
        <begin position="22"/>
        <end position="188"/>
    </location>
</feature>
<gene>
    <name evidence="7 10" type="primary">rsmA</name>
    <name evidence="7" type="synonym">ksgA</name>
    <name evidence="10" type="ORF">NV226_02730</name>
</gene>
<dbReference type="PANTHER" id="PTHR11727">
    <property type="entry name" value="DIMETHYLADENOSINE TRANSFERASE"/>
    <property type="match status" value="1"/>
</dbReference>
<evidence type="ECO:0000256" key="3">
    <source>
        <dbReference type="ARBA" id="ARBA00022603"/>
    </source>
</evidence>
<dbReference type="PANTHER" id="PTHR11727:SF7">
    <property type="entry name" value="DIMETHYLADENOSINE TRANSFERASE-RELATED"/>
    <property type="match status" value="1"/>
</dbReference>
<feature type="binding site" evidence="7 8">
    <location>
        <position position="62"/>
    </location>
    <ligand>
        <name>S-adenosyl-L-methionine</name>
        <dbReference type="ChEBI" id="CHEBI:59789"/>
    </ligand>
</feature>
<evidence type="ECO:0000256" key="4">
    <source>
        <dbReference type="ARBA" id="ARBA00022679"/>
    </source>
</evidence>
<comment type="function">
    <text evidence="7">Specifically dimethylates two adjacent adenosines (A1518 and A1519) in the loop of a conserved hairpin near the 3'-end of 16S rRNA in the 30S particle. May play a critical role in biogenesis of 30S subunits.</text>
</comment>
<dbReference type="EMBL" id="CP102734">
    <property type="protein sequence ID" value="UVD81615.1"/>
    <property type="molecule type" value="Genomic_DNA"/>
</dbReference>
<evidence type="ECO:0000256" key="6">
    <source>
        <dbReference type="ARBA" id="ARBA00022884"/>
    </source>
</evidence>
<dbReference type="InterPro" id="IPR020596">
    <property type="entry name" value="rRNA_Ade_Mease_Trfase_CS"/>
</dbReference>
<dbReference type="InterPro" id="IPR001737">
    <property type="entry name" value="KsgA/Erm"/>
</dbReference>
<feature type="binding site" evidence="7 8">
    <location>
        <position position="86"/>
    </location>
    <ligand>
        <name>S-adenosyl-L-methionine</name>
        <dbReference type="ChEBI" id="CHEBI:59789"/>
    </ligand>
</feature>
<evidence type="ECO:0000256" key="2">
    <source>
        <dbReference type="ARBA" id="ARBA00022552"/>
    </source>
</evidence>
<dbReference type="HAMAP" id="MF_00607">
    <property type="entry name" value="16SrRNA_methyltr_A"/>
    <property type="match status" value="1"/>
</dbReference>
<dbReference type="Gene3D" id="3.40.50.150">
    <property type="entry name" value="Vaccinia Virus protein VP39"/>
    <property type="match status" value="1"/>
</dbReference>
<comment type="catalytic activity">
    <reaction evidence="7">
        <text>adenosine(1518)/adenosine(1519) in 16S rRNA + 4 S-adenosyl-L-methionine = N(6)-dimethyladenosine(1518)/N(6)-dimethyladenosine(1519) in 16S rRNA + 4 S-adenosyl-L-homocysteine + 4 H(+)</text>
        <dbReference type="Rhea" id="RHEA:19609"/>
        <dbReference type="Rhea" id="RHEA-COMP:10232"/>
        <dbReference type="Rhea" id="RHEA-COMP:10233"/>
        <dbReference type="ChEBI" id="CHEBI:15378"/>
        <dbReference type="ChEBI" id="CHEBI:57856"/>
        <dbReference type="ChEBI" id="CHEBI:59789"/>
        <dbReference type="ChEBI" id="CHEBI:74411"/>
        <dbReference type="ChEBI" id="CHEBI:74493"/>
        <dbReference type="EC" id="2.1.1.182"/>
    </reaction>
</comment>
<dbReference type="EC" id="2.1.1.182" evidence="7"/>
<dbReference type="PROSITE" id="PS51689">
    <property type="entry name" value="SAM_RNA_A_N6_MT"/>
    <property type="match status" value="1"/>
</dbReference>
<keyword evidence="4 7" id="KW-0808">Transferase</keyword>
<evidence type="ECO:0000256" key="8">
    <source>
        <dbReference type="PROSITE-ProRule" id="PRU01026"/>
    </source>
</evidence>
<feature type="binding site" evidence="7 8">
    <location>
        <position position="41"/>
    </location>
    <ligand>
        <name>S-adenosyl-L-methionine</name>
        <dbReference type="ChEBI" id="CHEBI:59789"/>
    </ligand>
</feature>
<keyword evidence="11" id="KW-1185">Reference proteome</keyword>
<reference evidence="10" key="1">
    <citation type="submission" date="2022-08" db="EMBL/GenBank/DDBJ databases">
        <title>Complete genome of Mycoplasma iguanae type strain 2327.</title>
        <authorList>
            <person name="Spergser J."/>
        </authorList>
    </citation>
    <scope>NUCLEOTIDE SEQUENCE</scope>
    <source>
        <strain evidence="10">2327</strain>
    </source>
</reference>
<dbReference type="InterPro" id="IPR023165">
    <property type="entry name" value="rRNA_Ade_diMease-like_C"/>
</dbReference>
<dbReference type="GO" id="GO:0052908">
    <property type="term" value="F:16S rRNA (adenine(1518)-N(6)/adenine(1519)-N(6))-dimethyltransferase activity"/>
    <property type="evidence" value="ECO:0007669"/>
    <property type="project" value="UniProtKB-EC"/>
</dbReference>
<keyword evidence="5 7" id="KW-0949">S-adenosyl-L-methionine</keyword>
<dbReference type="SMART" id="SM00650">
    <property type="entry name" value="rADc"/>
    <property type="match status" value="1"/>
</dbReference>
<proteinExistence type="inferred from homology"/>
<dbReference type="RefSeq" id="WP_258210789.1">
    <property type="nucleotide sequence ID" value="NZ_CP102734.1"/>
</dbReference>
<dbReference type="SUPFAM" id="SSF53335">
    <property type="entry name" value="S-adenosyl-L-methionine-dependent methyltransferases"/>
    <property type="match status" value="1"/>
</dbReference>
<dbReference type="NCBIfam" id="TIGR00755">
    <property type="entry name" value="ksgA"/>
    <property type="match status" value="1"/>
</dbReference>
<name>A0ABY5RAH5_9MOLU</name>
<evidence type="ECO:0000256" key="5">
    <source>
        <dbReference type="ARBA" id="ARBA00022691"/>
    </source>
</evidence>
<organism evidence="10 11">
    <name type="scientific">Mycoplasma iguanae</name>
    <dbReference type="NCBI Taxonomy" id="292461"/>
    <lineage>
        <taxon>Bacteria</taxon>
        <taxon>Bacillati</taxon>
        <taxon>Mycoplasmatota</taxon>
        <taxon>Mollicutes</taxon>
        <taxon>Mycoplasmataceae</taxon>
        <taxon>Mycoplasma</taxon>
    </lineage>
</organism>
<evidence type="ECO:0000313" key="11">
    <source>
        <dbReference type="Proteomes" id="UP001059252"/>
    </source>
</evidence>
<sequence>MLTKGQFSKKHFGQNFLQDKNIINKIIDIANIDNQDVLEIGPGRGALTQIMVSKAKSLLAFEIDQDMIEILNNTINANNFTLVNGDFLKHQLIWQGKKKIVANLPYYITSKIIFKIFEHLELFSSALIMVQEEVADRIIAKVNTANYSKLSVVCQYFATVKKEFSVPPTAFRPVPKVHSAIVSFEFNKITTLDTKSFLLFIKNSFSMKRKTLANNWKKHYSDEFIKGVFKEFKLNSNIRPQEISLKQYQQFFQKLESVVK</sequence>
<dbReference type="InterPro" id="IPR011530">
    <property type="entry name" value="rRNA_adenine_dimethylase"/>
</dbReference>
<protein>
    <recommendedName>
        <fullName evidence="7">Ribosomal RNA small subunit methyltransferase A</fullName>
        <ecNumber evidence="7">2.1.1.182</ecNumber>
    </recommendedName>
    <alternativeName>
        <fullName evidence="7">16S rRNA (adenine(1518)-N(6)/adenine(1519)-N(6))-dimethyltransferase</fullName>
    </alternativeName>
    <alternativeName>
        <fullName evidence="7">16S rRNA dimethyladenosine transferase</fullName>
    </alternativeName>
    <alternativeName>
        <fullName evidence="7">16S rRNA dimethylase</fullName>
    </alternativeName>
    <alternativeName>
        <fullName evidence="7">S-adenosylmethionine-6-N', N'-adenosyl(rRNA) dimethyltransferase</fullName>
    </alternativeName>
</protein>
<evidence type="ECO:0000259" key="9">
    <source>
        <dbReference type="SMART" id="SM00650"/>
    </source>
</evidence>
<keyword evidence="3 7" id="KW-0489">Methyltransferase</keyword>
<dbReference type="Proteomes" id="UP001059252">
    <property type="component" value="Chromosome"/>
</dbReference>
<evidence type="ECO:0000256" key="7">
    <source>
        <dbReference type="HAMAP-Rule" id="MF_00607"/>
    </source>
</evidence>
<accession>A0ABY5RAH5</accession>
<evidence type="ECO:0000256" key="1">
    <source>
        <dbReference type="ARBA" id="ARBA00022490"/>
    </source>
</evidence>
<feature type="binding site" evidence="7 8">
    <location>
        <position position="103"/>
    </location>
    <ligand>
        <name>S-adenosyl-L-methionine</name>
        <dbReference type="ChEBI" id="CHEBI:59789"/>
    </ligand>
</feature>
<feature type="binding site" evidence="7 8">
    <location>
        <position position="17"/>
    </location>
    <ligand>
        <name>S-adenosyl-L-methionine</name>
        <dbReference type="ChEBI" id="CHEBI:59789"/>
    </ligand>
</feature>
<feature type="binding site" evidence="7 8">
    <location>
        <position position="15"/>
    </location>
    <ligand>
        <name>S-adenosyl-L-methionine</name>
        <dbReference type="ChEBI" id="CHEBI:59789"/>
    </ligand>
</feature>
<dbReference type="InterPro" id="IPR029063">
    <property type="entry name" value="SAM-dependent_MTases_sf"/>
</dbReference>
<dbReference type="Gene3D" id="1.10.8.100">
    <property type="entry name" value="Ribosomal RNA adenine dimethylase-like, domain 2"/>
    <property type="match status" value="1"/>
</dbReference>